<dbReference type="AlphaFoldDB" id="A0A672IBL8"/>
<dbReference type="Proteomes" id="UP000472267">
    <property type="component" value="Chromosome 16"/>
</dbReference>
<dbReference type="Ensembl" id="ENSSFAT00005040560.1">
    <property type="protein sequence ID" value="ENSSFAP00005039113.1"/>
    <property type="gene ID" value="ENSSFAG00005019561.1"/>
</dbReference>
<evidence type="ECO:0000313" key="2">
    <source>
        <dbReference type="Ensembl" id="ENSSFAP00005039113.1"/>
    </source>
</evidence>
<organism evidence="2 3">
    <name type="scientific">Salarias fasciatus</name>
    <name type="common">Jewelled blenny</name>
    <name type="synonym">Blennius fasciatus</name>
    <dbReference type="NCBI Taxonomy" id="181472"/>
    <lineage>
        <taxon>Eukaryota</taxon>
        <taxon>Metazoa</taxon>
        <taxon>Chordata</taxon>
        <taxon>Craniata</taxon>
        <taxon>Vertebrata</taxon>
        <taxon>Euteleostomi</taxon>
        <taxon>Actinopterygii</taxon>
        <taxon>Neopterygii</taxon>
        <taxon>Teleostei</taxon>
        <taxon>Neoteleostei</taxon>
        <taxon>Acanthomorphata</taxon>
        <taxon>Ovalentaria</taxon>
        <taxon>Blenniimorphae</taxon>
        <taxon>Blenniiformes</taxon>
        <taxon>Blennioidei</taxon>
        <taxon>Blenniidae</taxon>
        <taxon>Salariinae</taxon>
        <taxon>Salarias</taxon>
    </lineage>
</organism>
<dbReference type="InParanoid" id="A0A672IBL8"/>
<feature type="signal peptide" evidence="1">
    <location>
        <begin position="1"/>
        <end position="25"/>
    </location>
</feature>
<sequence length="257" mass="29336">MSPRSLRSWLRISEDLLLWWVLISCRVLSSRSTASRLPCRHTRRHGGGSCLTPLPLLGVPGPPSHRFVCQLLVQLQVAAVLVLHLLALVVVVDGQLLQRLQDLLHLVFSQVAVLLEAGQLVLQPLVVLATRQDFQQIFNGRDGTWKTRRSSSPFLQRFSSFSSFWIITLRLRFFSFSFSYFFFHSSAVSSRFTDTVFLMVLALKQNKRPSDVTKHCVDLVSASLYTDGEQQMMMVVRQFPPRESCRIRVILLSRYGT</sequence>
<name>A0A672IBL8_SALFA</name>
<reference evidence="2" key="2">
    <citation type="submission" date="2025-08" db="UniProtKB">
        <authorList>
            <consortium name="Ensembl"/>
        </authorList>
    </citation>
    <scope>IDENTIFICATION</scope>
</reference>
<reference evidence="2" key="3">
    <citation type="submission" date="2025-09" db="UniProtKB">
        <authorList>
            <consortium name="Ensembl"/>
        </authorList>
    </citation>
    <scope>IDENTIFICATION</scope>
</reference>
<keyword evidence="1" id="KW-0732">Signal</keyword>
<feature type="chain" id="PRO_5025371654" description="Secreted protein" evidence="1">
    <location>
        <begin position="26"/>
        <end position="257"/>
    </location>
</feature>
<evidence type="ECO:0008006" key="4">
    <source>
        <dbReference type="Google" id="ProtNLM"/>
    </source>
</evidence>
<accession>A0A672IBL8</accession>
<evidence type="ECO:0000313" key="3">
    <source>
        <dbReference type="Proteomes" id="UP000472267"/>
    </source>
</evidence>
<evidence type="ECO:0000256" key="1">
    <source>
        <dbReference type="SAM" id="SignalP"/>
    </source>
</evidence>
<proteinExistence type="predicted"/>
<keyword evidence="3" id="KW-1185">Reference proteome</keyword>
<protein>
    <recommendedName>
        <fullName evidence="4">Secreted protein</fullName>
    </recommendedName>
</protein>
<reference evidence="2" key="1">
    <citation type="submission" date="2019-06" db="EMBL/GenBank/DDBJ databases">
        <authorList>
            <consortium name="Wellcome Sanger Institute Data Sharing"/>
        </authorList>
    </citation>
    <scope>NUCLEOTIDE SEQUENCE [LARGE SCALE GENOMIC DNA]</scope>
</reference>